<evidence type="ECO:0000313" key="3">
    <source>
        <dbReference type="EMBL" id="WMX43799.1"/>
    </source>
</evidence>
<evidence type="ECO:0000259" key="2">
    <source>
        <dbReference type="Pfam" id="PF02518"/>
    </source>
</evidence>
<accession>A0ABY9RRD8</accession>
<dbReference type="Pfam" id="PF02518">
    <property type="entry name" value="HATPase_c"/>
    <property type="match status" value="1"/>
</dbReference>
<keyword evidence="1" id="KW-0723">Serine/threonine-protein kinase</keyword>
<keyword evidence="3" id="KW-0067">ATP-binding</keyword>
<organism evidence="3 4">
    <name type="scientific">Streptomyces roseicoloratus</name>
    <dbReference type="NCBI Taxonomy" id="2508722"/>
    <lineage>
        <taxon>Bacteria</taxon>
        <taxon>Bacillati</taxon>
        <taxon>Actinomycetota</taxon>
        <taxon>Actinomycetes</taxon>
        <taxon>Kitasatosporales</taxon>
        <taxon>Streptomycetaceae</taxon>
        <taxon>Streptomyces</taxon>
    </lineage>
</organism>
<dbReference type="GO" id="GO:0005524">
    <property type="term" value="F:ATP binding"/>
    <property type="evidence" value="ECO:0007669"/>
    <property type="project" value="UniProtKB-KW"/>
</dbReference>
<dbReference type="RefSeq" id="WP_128984527.1">
    <property type="nucleotide sequence ID" value="NZ_CP133762.1"/>
</dbReference>
<evidence type="ECO:0000313" key="4">
    <source>
        <dbReference type="Proteomes" id="UP001250858"/>
    </source>
</evidence>
<dbReference type="EMBL" id="CP133762">
    <property type="protein sequence ID" value="WMX43799.1"/>
    <property type="molecule type" value="Genomic_DNA"/>
</dbReference>
<keyword evidence="4" id="KW-1185">Reference proteome</keyword>
<feature type="domain" description="Histidine kinase/HSP90-like ATPase" evidence="2">
    <location>
        <begin position="51"/>
        <end position="137"/>
    </location>
</feature>
<evidence type="ECO:0000256" key="1">
    <source>
        <dbReference type="ARBA" id="ARBA00022527"/>
    </source>
</evidence>
<dbReference type="InterPro" id="IPR036890">
    <property type="entry name" value="HATPase_C_sf"/>
</dbReference>
<dbReference type="SUPFAM" id="SSF55874">
    <property type="entry name" value="ATPase domain of HSP90 chaperone/DNA topoisomerase II/histidine kinase"/>
    <property type="match status" value="1"/>
</dbReference>
<dbReference type="PANTHER" id="PTHR35526:SF3">
    <property type="entry name" value="ANTI-SIGMA-F FACTOR RSBW"/>
    <property type="match status" value="1"/>
</dbReference>
<keyword evidence="3" id="KW-0547">Nucleotide-binding</keyword>
<keyword evidence="1" id="KW-0808">Transferase</keyword>
<proteinExistence type="predicted"/>
<dbReference type="InterPro" id="IPR050267">
    <property type="entry name" value="Anti-sigma-factor_SerPK"/>
</dbReference>
<name>A0ABY9RRD8_9ACTN</name>
<gene>
    <name evidence="3" type="ORF">RGF97_01455</name>
</gene>
<reference evidence="3 4" key="1">
    <citation type="submission" date="2023-09" db="EMBL/GenBank/DDBJ databases">
        <title>Complete genome of Streptomyces roseicoloratus T14.</title>
        <authorList>
            <person name="Bashizi T."/>
            <person name="Kim M.-J."/>
            <person name="Lee G."/>
            <person name="Tagele S.B."/>
            <person name="Shin J.-H."/>
        </authorList>
    </citation>
    <scope>NUCLEOTIDE SEQUENCE [LARGE SCALE GENOMIC DNA]</scope>
    <source>
        <strain evidence="3 4">T14</strain>
    </source>
</reference>
<dbReference type="PANTHER" id="PTHR35526">
    <property type="entry name" value="ANTI-SIGMA-F FACTOR RSBW-RELATED"/>
    <property type="match status" value="1"/>
</dbReference>
<sequence length="137" mass="14445">MSSGREPMPLRHVLTVPTRPASVRLARETAEMTYAEWGIDASHPTMGPALLILSELVTNSVRHAAVASPSLTVTFAAGEYTLAFAVHDRHPYHPGVVPAPTGGLATVAEVLTEHGGTCALRRDADGGGKSVWITLPL</sequence>
<dbReference type="Proteomes" id="UP001250858">
    <property type="component" value="Chromosome"/>
</dbReference>
<protein>
    <submittedName>
        <fullName evidence="3">ATP-binding protein</fullName>
    </submittedName>
</protein>
<dbReference type="Gene3D" id="3.30.565.10">
    <property type="entry name" value="Histidine kinase-like ATPase, C-terminal domain"/>
    <property type="match status" value="1"/>
</dbReference>
<dbReference type="InterPro" id="IPR003594">
    <property type="entry name" value="HATPase_dom"/>
</dbReference>
<keyword evidence="1" id="KW-0418">Kinase</keyword>
<dbReference type="CDD" id="cd16936">
    <property type="entry name" value="HATPase_RsbW-like"/>
    <property type="match status" value="1"/>
</dbReference>